<dbReference type="Proteomes" id="UP000316747">
    <property type="component" value="Unassembled WGS sequence"/>
</dbReference>
<sequence length="422" mass="45691">MSAVEVWVSIAGVDVRAGTLYPHRRRGGVTESASFTYLDEYIANPRAYSLEPGLPLGAGAHQSSVGHPMFGAFGDCAPDRWGRTLVKRREAAEARVEGREPRSLGEVDYLLGVRDDLRQGALRFRRGQGPFEAIEDRGVPALTDLPELLTLAARAEADSADLPDLQRLIRVGSSLGGARPKAHVRDAEGNLAIAKFPSAAHDTWNVMAWEKVALELASQAGISVPVSTLLNLAGRSVLIVDRFDRTREADGGPAGRVGYVSAMTMLQSTDGEQGSYLEIAEAIETHSSRATADLRELWRRIVFSILISNTDDHLRNHGFLHEDGDTWRLSPAFDLNPNPEPGPKHLSTAIDLADDTASIAIALSVADYFRLGVEEANDIVAQVQTAVSRWARVARQHGLSSKELTAMSWAFDAHSARGSTSA</sequence>
<dbReference type="PANTHER" id="PTHR37419">
    <property type="entry name" value="SERINE/THREONINE-PROTEIN KINASE TOXIN HIPA"/>
    <property type="match status" value="1"/>
</dbReference>
<evidence type="ECO:0000313" key="6">
    <source>
        <dbReference type="Proteomes" id="UP000316747"/>
    </source>
</evidence>
<dbReference type="EMBL" id="VFPM01000004">
    <property type="protein sequence ID" value="TQM57346.1"/>
    <property type="molecule type" value="Genomic_DNA"/>
</dbReference>
<comment type="caution">
    <text evidence="5">The sequence shown here is derived from an EMBL/GenBank/DDBJ whole genome shotgun (WGS) entry which is preliminary data.</text>
</comment>
<evidence type="ECO:0000313" key="5">
    <source>
        <dbReference type="EMBL" id="TQM57346.1"/>
    </source>
</evidence>
<keyword evidence="6" id="KW-1185">Reference proteome</keyword>
<evidence type="ECO:0000256" key="1">
    <source>
        <dbReference type="ARBA" id="ARBA00010164"/>
    </source>
</evidence>
<protein>
    <submittedName>
        <fullName evidence="5">Serine/threonine-protein kinase HipA</fullName>
    </submittedName>
</protein>
<dbReference type="GO" id="GO:0004674">
    <property type="term" value="F:protein serine/threonine kinase activity"/>
    <property type="evidence" value="ECO:0007669"/>
    <property type="project" value="TreeGrafter"/>
</dbReference>
<dbReference type="InterPro" id="IPR052028">
    <property type="entry name" value="HipA_Ser/Thr_kinase"/>
</dbReference>
<reference evidence="5 6" key="1">
    <citation type="submission" date="2019-06" db="EMBL/GenBank/DDBJ databases">
        <title>Genome sequencing of plant associated microbes to promote plant fitness in Sorghum bicolor and Oryza sativa.</title>
        <authorList>
            <person name="Coleman-Derr D."/>
        </authorList>
    </citation>
    <scope>NUCLEOTIDE SEQUENCE [LARGE SCALE GENOMIC DNA]</scope>
    <source>
        <strain evidence="5 6">KV-663</strain>
    </source>
</reference>
<dbReference type="InterPro" id="IPR012893">
    <property type="entry name" value="HipA-like_C"/>
</dbReference>
<evidence type="ECO:0000259" key="4">
    <source>
        <dbReference type="Pfam" id="PF07804"/>
    </source>
</evidence>
<dbReference type="OrthoDB" id="3182374at2"/>
<evidence type="ECO:0000256" key="2">
    <source>
        <dbReference type="ARBA" id="ARBA00022679"/>
    </source>
</evidence>
<dbReference type="AlphaFoldDB" id="A0A543HG95"/>
<dbReference type="RefSeq" id="WP_141846711.1">
    <property type="nucleotide sequence ID" value="NZ_VFPM01000004.1"/>
</dbReference>
<dbReference type="PANTHER" id="PTHR37419:SF8">
    <property type="entry name" value="TOXIN YJJJ"/>
    <property type="match status" value="1"/>
</dbReference>
<keyword evidence="2" id="KW-0808">Transferase</keyword>
<evidence type="ECO:0000256" key="3">
    <source>
        <dbReference type="ARBA" id="ARBA00022777"/>
    </source>
</evidence>
<dbReference type="Pfam" id="PF07804">
    <property type="entry name" value="HipA_C"/>
    <property type="match status" value="1"/>
</dbReference>
<keyword evidence="3 5" id="KW-0418">Kinase</keyword>
<feature type="domain" description="HipA-like C-terminal" evidence="4">
    <location>
        <begin position="173"/>
        <end position="390"/>
    </location>
</feature>
<gene>
    <name evidence="5" type="ORF">FBY41_4170</name>
</gene>
<dbReference type="GO" id="GO:0005829">
    <property type="term" value="C:cytosol"/>
    <property type="evidence" value="ECO:0007669"/>
    <property type="project" value="TreeGrafter"/>
</dbReference>
<name>A0A543HG95_9MICO</name>
<organism evidence="5 6">
    <name type="scientific">Humibacillus xanthopallidus</name>
    <dbReference type="NCBI Taxonomy" id="412689"/>
    <lineage>
        <taxon>Bacteria</taxon>
        <taxon>Bacillati</taxon>
        <taxon>Actinomycetota</taxon>
        <taxon>Actinomycetes</taxon>
        <taxon>Micrococcales</taxon>
        <taxon>Intrasporangiaceae</taxon>
        <taxon>Humibacillus</taxon>
    </lineage>
</organism>
<proteinExistence type="inferred from homology"/>
<dbReference type="Gene3D" id="1.10.1070.20">
    <property type="match status" value="1"/>
</dbReference>
<accession>A0A543HG95</accession>
<comment type="similarity">
    <text evidence="1">Belongs to the HipA Ser/Thr kinase family.</text>
</comment>